<dbReference type="EMBL" id="NPEF02000027">
    <property type="protein sequence ID" value="MDV6237551.1"/>
    <property type="molecule type" value="Genomic_DNA"/>
</dbReference>
<dbReference type="OrthoDB" id="9799347at2"/>
<evidence type="ECO:0000259" key="1">
    <source>
        <dbReference type="PROSITE" id="PS51352"/>
    </source>
</evidence>
<reference evidence="2" key="3">
    <citation type="submission" date="2023-10" db="EMBL/GenBank/DDBJ databases">
        <authorList>
            <person name="Picardeau M."/>
            <person name="Thibeaux R."/>
        </authorList>
    </citation>
    <scope>NUCLEOTIDE SEQUENCE</scope>
    <source>
        <strain evidence="2">ATI7-C-A5</strain>
    </source>
</reference>
<dbReference type="Gene3D" id="3.40.30.10">
    <property type="entry name" value="Glutaredoxin"/>
    <property type="match status" value="1"/>
</dbReference>
<dbReference type="AlphaFoldDB" id="A0A2N0B7X7"/>
<dbReference type="RefSeq" id="WP_100746990.1">
    <property type="nucleotide sequence ID" value="NZ_NPEF02000027.1"/>
</dbReference>
<dbReference type="InterPro" id="IPR013766">
    <property type="entry name" value="Thioredoxin_domain"/>
</dbReference>
<dbReference type="InterPro" id="IPR012336">
    <property type="entry name" value="Thioredoxin-like_fold"/>
</dbReference>
<comment type="caution">
    <text evidence="3">The sequence shown here is derived from an EMBL/GenBank/DDBJ whole genome shotgun (WGS) entry which is preliminary data.</text>
</comment>
<accession>A0A2N0BKV4</accession>
<reference evidence="3" key="1">
    <citation type="submission" date="2017-07" db="EMBL/GenBank/DDBJ databases">
        <title>Leptospira spp. isolated from tropical soils.</title>
        <authorList>
            <person name="Thibeaux R."/>
            <person name="Iraola G."/>
            <person name="Ferres I."/>
            <person name="Bierque E."/>
            <person name="Girault D."/>
            <person name="Soupe-Gilbert M.-E."/>
            <person name="Picardeau M."/>
            <person name="Goarant C."/>
        </authorList>
    </citation>
    <scope>NUCLEOTIDE SEQUENCE [LARGE SCALE GENOMIC DNA]</scope>
    <source>
        <strain evidence="3">ATI7-C-A5</strain>
    </source>
</reference>
<evidence type="ECO:0000313" key="2">
    <source>
        <dbReference type="EMBL" id="MDV6237551.1"/>
    </source>
</evidence>
<gene>
    <name evidence="2" type="ORF">CH379_018110</name>
    <name evidence="3" type="ORF">CH379_12155</name>
</gene>
<dbReference type="Proteomes" id="UP000232122">
    <property type="component" value="Unassembled WGS sequence"/>
</dbReference>
<proteinExistence type="predicted"/>
<dbReference type="PROSITE" id="PS51352">
    <property type="entry name" value="THIOREDOXIN_2"/>
    <property type="match status" value="1"/>
</dbReference>
<organism evidence="3">
    <name type="scientific">Leptospira ellisii</name>
    <dbReference type="NCBI Taxonomy" id="2023197"/>
    <lineage>
        <taxon>Bacteria</taxon>
        <taxon>Pseudomonadati</taxon>
        <taxon>Spirochaetota</taxon>
        <taxon>Spirochaetia</taxon>
        <taxon>Leptospirales</taxon>
        <taxon>Leptospiraceae</taxon>
        <taxon>Leptospira</taxon>
    </lineage>
</organism>
<dbReference type="InterPro" id="IPR036249">
    <property type="entry name" value="Thioredoxin-like_sf"/>
</dbReference>
<dbReference type="EMBL" id="NPEF01000119">
    <property type="protein sequence ID" value="PJZ92619.1"/>
    <property type="molecule type" value="Genomic_DNA"/>
</dbReference>
<reference evidence="2 4" key="2">
    <citation type="journal article" date="2018" name="Microb. Genom.">
        <title>Deciphering the unexplored Leptospira diversity from soils uncovers genomic evolution to virulence.</title>
        <authorList>
            <person name="Thibeaux R."/>
            <person name="Iraola G."/>
            <person name="Ferres I."/>
            <person name="Bierque E."/>
            <person name="Girault D."/>
            <person name="Soupe-Gilbert M.E."/>
            <person name="Picardeau M."/>
            <person name="Goarant C."/>
        </authorList>
    </citation>
    <scope>NUCLEOTIDE SEQUENCE [LARGE SCALE GENOMIC DNA]</scope>
    <source>
        <strain evidence="2 4">ATI7-C-A5</strain>
    </source>
</reference>
<accession>A0A2N0B7X7</accession>
<sequence length="184" mass="20921">MDLSFRSGRRARSFGIGPDLIFVLTIFIPFFGTVSGESLSNFAFFNLKSERIVLSEFLKNVADEDLVFVHFTGSACKPCKEQVPILLDWIKFRNGIVKSRIHLWVIFVGDSWETANEYSDLLRLRSAAEVLIDPFSSSYSLAKIAGLPSILIVDRNREIRFKSEGFNETSTETLRKFLDSLPKK</sequence>
<name>A0A2N0B7X7_9LEPT</name>
<dbReference type="Pfam" id="PF13905">
    <property type="entry name" value="Thioredoxin_8"/>
    <property type="match status" value="1"/>
</dbReference>
<evidence type="ECO:0000313" key="4">
    <source>
        <dbReference type="Proteomes" id="UP000232122"/>
    </source>
</evidence>
<evidence type="ECO:0000313" key="3">
    <source>
        <dbReference type="EMBL" id="PJZ92619.1"/>
    </source>
</evidence>
<dbReference type="SUPFAM" id="SSF52833">
    <property type="entry name" value="Thioredoxin-like"/>
    <property type="match status" value="1"/>
</dbReference>
<keyword evidence="4" id="KW-1185">Reference proteome</keyword>
<protein>
    <recommendedName>
        <fullName evidence="1">Thioredoxin domain-containing protein</fullName>
    </recommendedName>
</protein>
<feature type="domain" description="Thioredoxin" evidence="1">
    <location>
        <begin position="33"/>
        <end position="183"/>
    </location>
</feature>